<comment type="caution">
    <text evidence="4">Lacks conserved residue(s) required for the propagation of feature annotation.</text>
</comment>
<feature type="binding site" evidence="4">
    <location>
        <position position="193"/>
    </location>
    <ligand>
        <name>S-adenosyl-L-methionine</name>
        <dbReference type="ChEBI" id="CHEBI:59789"/>
    </ligand>
</feature>
<dbReference type="InterPro" id="IPR040758">
    <property type="entry name" value="PrmC_N"/>
</dbReference>
<dbReference type="PANTHER" id="PTHR18895">
    <property type="entry name" value="HEMK METHYLTRANSFERASE"/>
    <property type="match status" value="1"/>
</dbReference>
<evidence type="ECO:0000259" key="5">
    <source>
        <dbReference type="Pfam" id="PF13847"/>
    </source>
</evidence>
<comment type="similarity">
    <text evidence="4">Belongs to the protein N5-glutamine methyltransferase family. PrmC subfamily.</text>
</comment>
<comment type="catalytic activity">
    <reaction evidence="4">
        <text>L-glutaminyl-[peptide chain release factor] + S-adenosyl-L-methionine = N(5)-methyl-L-glutaminyl-[peptide chain release factor] + S-adenosyl-L-homocysteine + H(+)</text>
        <dbReference type="Rhea" id="RHEA:42896"/>
        <dbReference type="Rhea" id="RHEA-COMP:10271"/>
        <dbReference type="Rhea" id="RHEA-COMP:10272"/>
        <dbReference type="ChEBI" id="CHEBI:15378"/>
        <dbReference type="ChEBI" id="CHEBI:30011"/>
        <dbReference type="ChEBI" id="CHEBI:57856"/>
        <dbReference type="ChEBI" id="CHEBI:59789"/>
        <dbReference type="ChEBI" id="CHEBI:61891"/>
        <dbReference type="EC" id="2.1.1.297"/>
    </reaction>
</comment>
<dbReference type="PROSITE" id="PS00092">
    <property type="entry name" value="N6_MTASE"/>
    <property type="match status" value="1"/>
</dbReference>
<dbReference type="InterPro" id="IPR004556">
    <property type="entry name" value="HemK-like"/>
</dbReference>
<dbReference type="EMBL" id="CP120682">
    <property type="protein sequence ID" value="WKN39121.1"/>
    <property type="molecule type" value="Genomic_DNA"/>
</dbReference>
<dbReference type="GO" id="GO:0102559">
    <property type="term" value="F:peptide chain release factor N(5)-glutamine methyltransferase activity"/>
    <property type="evidence" value="ECO:0007669"/>
    <property type="project" value="UniProtKB-EC"/>
</dbReference>
<feature type="binding site" evidence="4">
    <location>
        <begin position="193"/>
        <end position="196"/>
    </location>
    <ligand>
        <name>substrate</name>
    </ligand>
</feature>
<evidence type="ECO:0000256" key="4">
    <source>
        <dbReference type="HAMAP-Rule" id="MF_02126"/>
    </source>
</evidence>
<dbReference type="InterPro" id="IPR025714">
    <property type="entry name" value="Methyltranfer_dom"/>
</dbReference>
<dbReference type="InterPro" id="IPR029063">
    <property type="entry name" value="SAM-dependent_MTases_sf"/>
</dbReference>
<evidence type="ECO:0000313" key="7">
    <source>
        <dbReference type="EMBL" id="WKN39121.1"/>
    </source>
</evidence>
<organism evidence="7">
    <name type="scientific">Roseihalotalea indica</name>
    <dbReference type="NCBI Taxonomy" id="2867963"/>
    <lineage>
        <taxon>Bacteria</taxon>
        <taxon>Pseudomonadati</taxon>
        <taxon>Bacteroidota</taxon>
        <taxon>Cytophagia</taxon>
        <taxon>Cytophagales</taxon>
        <taxon>Catalimonadaceae</taxon>
        <taxon>Roseihalotalea</taxon>
    </lineage>
</organism>
<dbReference type="GO" id="GO:0032259">
    <property type="term" value="P:methylation"/>
    <property type="evidence" value="ECO:0007669"/>
    <property type="project" value="UniProtKB-KW"/>
</dbReference>
<dbReference type="HAMAP" id="MF_02126">
    <property type="entry name" value="RF_methyltr_PrmC"/>
    <property type="match status" value="1"/>
</dbReference>
<keyword evidence="3 4" id="KW-0949">S-adenosyl-L-methionine</keyword>
<dbReference type="PANTHER" id="PTHR18895:SF74">
    <property type="entry name" value="MTRF1L RELEASE FACTOR GLUTAMINE METHYLTRANSFERASE"/>
    <property type="match status" value="1"/>
</dbReference>
<dbReference type="InterPro" id="IPR019874">
    <property type="entry name" value="RF_methyltr_PrmC"/>
</dbReference>
<dbReference type="Gene3D" id="1.10.8.10">
    <property type="entry name" value="DNA helicase RuvA subunit, C-terminal domain"/>
    <property type="match status" value="1"/>
</dbReference>
<reference evidence="7" key="2">
    <citation type="journal article" date="2024" name="Antonie Van Leeuwenhoek">
        <title>Roseihalotalea indica gen. nov., sp. nov., a halophilic Bacteroidetes from mesopelagic Southwest Indian Ocean with higher carbohydrate metabolic potential.</title>
        <authorList>
            <person name="Chen B."/>
            <person name="Zhang M."/>
            <person name="Lin D."/>
            <person name="Ye J."/>
            <person name="Tang K."/>
        </authorList>
    </citation>
    <scope>NUCLEOTIDE SEQUENCE</scope>
    <source>
        <strain evidence="7">TK19036</strain>
    </source>
</reference>
<evidence type="ECO:0000256" key="1">
    <source>
        <dbReference type="ARBA" id="ARBA00022603"/>
    </source>
</evidence>
<dbReference type="NCBIfam" id="TIGR03534">
    <property type="entry name" value="RF_mod_PrmC"/>
    <property type="match status" value="1"/>
</dbReference>
<dbReference type="AlphaFoldDB" id="A0AA49GU50"/>
<evidence type="ECO:0000259" key="6">
    <source>
        <dbReference type="Pfam" id="PF17827"/>
    </source>
</evidence>
<feature type="binding site" evidence="4">
    <location>
        <begin position="127"/>
        <end position="131"/>
    </location>
    <ligand>
        <name>S-adenosyl-L-methionine</name>
        <dbReference type="ChEBI" id="CHEBI:59789"/>
    </ligand>
</feature>
<feature type="domain" description="Release factor glutamine methyltransferase N-terminal" evidence="6">
    <location>
        <begin position="34"/>
        <end position="82"/>
    </location>
</feature>
<dbReference type="Pfam" id="PF17827">
    <property type="entry name" value="PrmC_N"/>
    <property type="match status" value="1"/>
</dbReference>
<dbReference type="InterPro" id="IPR050320">
    <property type="entry name" value="N5-glutamine_MTase"/>
</dbReference>
<keyword evidence="1 4" id="KW-0489">Methyltransferase</keyword>
<sequence length="289" mass="33128">MGFSAKNLRIYLEERLEKDVKSHYSSREIDTMLLWLLEHIVQITQVDILLNKEVDLSDSQQKDLTQAIQRLNQEEPIQYIIGEAEFYGRPFLVNPSVLIPRHETEELVHYIIKENQNTPNLQILDIGTGSGCIAITLAKELKQAEVWAIDYSEDALLTAKQNAFLLNASVNFQHQNILKSSFKENAFTIVVSNPPYVLKSEAATMRQNVLQYEPASALFVEDADPLLFYRRISELCRQILKPAGQLYFEINERYAAEVAAIMERQQFNGISIRTDMQSKNRFVIGCKLG</sequence>
<feature type="domain" description="Methyltransferase" evidence="5">
    <location>
        <begin position="118"/>
        <end position="248"/>
    </location>
</feature>
<dbReference type="CDD" id="cd02440">
    <property type="entry name" value="AdoMet_MTases"/>
    <property type="match status" value="1"/>
</dbReference>
<gene>
    <name evidence="4 7" type="primary">prmC</name>
    <name evidence="7" type="ORF">K4G66_10465</name>
</gene>
<comment type="function">
    <text evidence="4">Methylates the class 1 translation termination release factors RF1/PrfA and RF2/PrfB on the glutamine residue of the universally conserved GGQ motif.</text>
</comment>
<dbReference type="GO" id="GO:0003676">
    <property type="term" value="F:nucleic acid binding"/>
    <property type="evidence" value="ECO:0007669"/>
    <property type="project" value="InterPro"/>
</dbReference>
<dbReference type="Gene3D" id="3.40.50.150">
    <property type="entry name" value="Vaccinia Virus protein VP39"/>
    <property type="match status" value="1"/>
</dbReference>
<reference evidence="7" key="1">
    <citation type="journal article" date="2023" name="Comput. Struct. Biotechnol. J.">
        <title>Discovery of a novel marine Bacteroidetes with a rich repertoire of carbohydrate-active enzymes.</title>
        <authorList>
            <person name="Chen B."/>
            <person name="Liu G."/>
            <person name="Chen Q."/>
            <person name="Wang H."/>
            <person name="Liu L."/>
            <person name="Tang K."/>
        </authorList>
    </citation>
    <scope>NUCLEOTIDE SEQUENCE</scope>
    <source>
        <strain evidence="7">TK19036</strain>
    </source>
</reference>
<accession>A0AA49GU50</accession>
<dbReference type="SUPFAM" id="SSF53335">
    <property type="entry name" value="S-adenosyl-L-methionine-dependent methyltransferases"/>
    <property type="match status" value="1"/>
</dbReference>
<proteinExistence type="inferred from homology"/>
<dbReference type="InterPro" id="IPR002052">
    <property type="entry name" value="DNA_methylase_N6_adenine_CS"/>
</dbReference>
<evidence type="ECO:0000256" key="3">
    <source>
        <dbReference type="ARBA" id="ARBA00022691"/>
    </source>
</evidence>
<dbReference type="NCBIfam" id="TIGR00536">
    <property type="entry name" value="hemK_fam"/>
    <property type="match status" value="1"/>
</dbReference>
<dbReference type="EC" id="2.1.1.297" evidence="4"/>
<dbReference type="Pfam" id="PF13847">
    <property type="entry name" value="Methyltransf_31"/>
    <property type="match status" value="1"/>
</dbReference>
<feature type="binding site" evidence="4">
    <location>
        <position position="150"/>
    </location>
    <ligand>
        <name>S-adenosyl-L-methionine</name>
        <dbReference type="ChEBI" id="CHEBI:59789"/>
    </ligand>
</feature>
<protein>
    <recommendedName>
        <fullName evidence="4">Release factor glutamine methyltransferase</fullName>
        <shortName evidence="4">RF MTase</shortName>
        <ecNumber evidence="4">2.1.1.297</ecNumber>
    </recommendedName>
    <alternativeName>
        <fullName evidence="4">N5-glutamine methyltransferase PrmC</fullName>
    </alternativeName>
    <alternativeName>
        <fullName evidence="4">Protein-(glutamine-N5) MTase PrmC</fullName>
    </alternativeName>
    <alternativeName>
        <fullName evidence="4">Protein-glutamine N-methyltransferase PrmC</fullName>
    </alternativeName>
</protein>
<keyword evidence="2 4" id="KW-0808">Transferase</keyword>
<evidence type="ECO:0000256" key="2">
    <source>
        <dbReference type="ARBA" id="ARBA00022679"/>
    </source>
</evidence>
<name>A0AA49GU50_9BACT</name>